<dbReference type="Proteomes" id="UP000499080">
    <property type="component" value="Unassembled WGS sequence"/>
</dbReference>
<evidence type="ECO:0000259" key="1">
    <source>
        <dbReference type="Pfam" id="PF03184"/>
    </source>
</evidence>
<keyword evidence="3" id="KW-1185">Reference proteome</keyword>
<dbReference type="GO" id="GO:0005634">
    <property type="term" value="C:nucleus"/>
    <property type="evidence" value="ECO:0007669"/>
    <property type="project" value="TreeGrafter"/>
</dbReference>
<dbReference type="PANTHER" id="PTHR19303:SF73">
    <property type="entry name" value="PROTEIN PDC2"/>
    <property type="match status" value="1"/>
</dbReference>
<evidence type="ECO:0000313" key="3">
    <source>
        <dbReference type="Proteomes" id="UP000499080"/>
    </source>
</evidence>
<protein>
    <recommendedName>
        <fullName evidence="1">DDE-1 domain-containing protein</fullName>
    </recommendedName>
</protein>
<dbReference type="InterPro" id="IPR004875">
    <property type="entry name" value="DDE_SF_endonuclease_dom"/>
</dbReference>
<organism evidence="2 3">
    <name type="scientific">Araneus ventricosus</name>
    <name type="common">Orbweaver spider</name>
    <name type="synonym">Epeira ventricosa</name>
    <dbReference type="NCBI Taxonomy" id="182803"/>
    <lineage>
        <taxon>Eukaryota</taxon>
        <taxon>Metazoa</taxon>
        <taxon>Ecdysozoa</taxon>
        <taxon>Arthropoda</taxon>
        <taxon>Chelicerata</taxon>
        <taxon>Arachnida</taxon>
        <taxon>Araneae</taxon>
        <taxon>Araneomorphae</taxon>
        <taxon>Entelegynae</taxon>
        <taxon>Araneoidea</taxon>
        <taxon>Araneidae</taxon>
        <taxon>Araneus</taxon>
    </lineage>
</organism>
<dbReference type="AlphaFoldDB" id="A0A4Y2C3U3"/>
<gene>
    <name evidence="2" type="ORF">AVEN_227569_1</name>
</gene>
<accession>A0A4Y2C3U3</accession>
<comment type="caution">
    <text evidence="2">The sequence shown here is derived from an EMBL/GenBank/DDBJ whole genome shotgun (WGS) entry which is preliminary data.</text>
</comment>
<feature type="domain" description="DDE-1" evidence="1">
    <location>
        <begin position="17"/>
        <end position="97"/>
    </location>
</feature>
<dbReference type="GO" id="GO:0003677">
    <property type="term" value="F:DNA binding"/>
    <property type="evidence" value="ECO:0007669"/>
    <property type="project" value="TreeGrafter"/>
</dbReference>
<reference evidence="2 3" key="1">
    <citation type="journal article" date="2019" name="Sci. Rep.">
        <title>Orb-weaving spider Araneus ventricosus genome elucidates the spidroin gene catalogue.</title>
        <authorList>
            <person name="Kono N."/>
            <person name="Nakamura H."/>
            <person name="Ohtoshi R."/>
            <person name="Moran D.A.P."/>
            <person name="Shinohara A."/>
            <person name="Yoshida Y."/>
            <person name="Fujiwara M."/>
            <person name="Mori M."/>
            <person name="Tomita M."/>
            <person name="Arakawa K."/>
        </authorList>
    </citation>
    <scope>NUCLEOTIDE SEQUENCE [LARGE SCALE GENOMIC DNA]</scope>
</reference>
<evidence type="ECO:0000313" key="2">
    <source>
        <dbReference type="EMBL" id="GBL99072.1"/>
    </source>
</evidence>
<name>A0A4Y2C3U3_ARAVE</name>
<dbReference type="Pfam" id="PF03184">
    <property type="entry name" value="DDE_1"/>
    <property type="match status" value="1"/>
</dbReference>
<dbReference type="InterPro" id="IPR050863">
    <property type="entry name" value="CenT-Element_Derived"/>
</dbReference>
<dbReference type="EMBL" id="BGPR01000144">
    <property type="protein sequence ID" value="GBL99072.1"/>
    <property type="molecule type" value="Genomic_DNA"/>
</dbReference>
<sequence>MFKDEECRDGKQSKVCLTMLLAANLRSEKLPPLMIGRSVKPRCFAKVKSFPFKCKANRKAWVANEIFGDRLKSLEKSMRVKKRKIILFIDNCSAQHISTCLL</sequence>
<dbReference type="PANTHER" id="PTHR19303">
    <property type="entry name" value="TRANSPOSON"/>
    <property type="match status" value="1"/>
</dbReference>
<proteinExistence type="predicted"/>